<feature type="transmembrane region" description="Helical" evidence="1">
    <location>
        <begin position="66"/>
        <end position="92"/>
    </location>
</feature>
<gene>
    <name evidence="8" type="ORF">BYL167_LOCUS16109</name>
    <name evidence="2" type="ORF">CJN711_LOCUS5950</name>
    <name evidence="10" type="ORF">GIL414_LOCUS16998</name>
    <name evidence="3" type="ORF">KQP761_LOCUS23273</name>
    <name evidence="5" type="ORF">MBJ925_LOCUS28365</name>
    <name evidence="7" type="ORF">OVN521_LOCUS2279</name>
    <name evidence="9" type="ORF">SMN809_LOCUS16764</name>
    <name evidence="11" type="ORF">UXM345_LOCUS31069</name>
    <name evidence="4" type="ORF">WKI299_LOCUS20988</name>
    <name evidence="6" type="ORF">XDN619_LOCUS28722</name>
</gene>
<evidence type="ECO:0000313" key="10">
    <source>
        <dbReference type="EMBL" id="CAF4098845.1"/>
    </source>
</evidence>
<dbReference type="EMBL" id="CAJOBF010008515">
    <property type="protein sequence ID" value="CAF4257156.1"/>
    <property type="molecule type" value="Genomic_DNA"/>
</dbReference>
<dbReference type="EMBL" id="CAJNOV010001703">
    <property type="protein sequence ID" value="CAF1075731.1"/>
    <property type="molecule type" value="Genomic_DNA"/>
</dbReference>
<evidence type="ECO:0000313" key="4">
    <source>
        <dbReference type="EMBL" id="CAF2104558.1"/>
    </source>
</evidence>
<dbReference type="AlphaFoldDB" id="A0A818ZL82"/>
<keyword evidence="1" id="KW-0472">Membrane</keyword>
<evidence type="ECO:0000313" key="12">
    <source>
        <dbReference type="Proteomes" id="UP000663866"/>
    </source>
</evidence>
<dbReference type="EMBL" id="CAJNOW010012448">
    <property type="protein sequence ID" value="CAF1610085.1"/>
    <property type="molecule type" value="Genomic_DNA"/>
</dbReference>
<protein>
    <submittedName>
        <fullName evidence="7">Uncharacterized protein</fullName>
    </submittedName>
</protein>
<comment type="caution">
    <text evidence="7">The sequence shown here is derived from an EMBL/GenBank/DDBJ whole genome shotgun (WGS) entry which is preliminary data.</text>
</comment>
<reference evidence="7" key="1">
    <citation type="submission" date="2021-02" db="EMBL/GenBank/DDBJ databases">
        <authorList>
            <person name="Nowell W R."/>
        </authorList>
    </citation>
    <scope>NUCLEOTIDE SEQUENCE</scope>
</reference>
<dbReference type="Proteomes" id="UP000681720">
    <property type="component" value="Unassembled WGS sequence"/>
</dbReference>
<evidence type="ECO:0000256" key="1">
    <source>
        <dbReference type="SAM" id="Phobius"/>
    </source>
</evidence>
<dbReference type="EMBL" id="CAJOBH010006094">
    <property type="protein sequence ID" value="CAF4045059.1"/>
    <property type="molecule type" value="Genomic_DNA"/>
</dbReference>
<dbReference type="Proteomes" id="UP000663834">
    <property type="component" value="Unassembled WGS sequence"/>
</dbReference>
<dbReference type="EMBL" id="CAJOBG010000175">
    <property type="protein sequence ID" value="CAF3771703.1"/>
    <property type="molecule type" value="Genomic_DNA"/>
</dbReference>
<dbReference type="Proteomes" id="UP000663887">
    <property type="component" value="Unassembled WGS sequence"/>
</dbReference>
<dbReference type="Proteomes" id="UP000663855">
    <property type="component" value="Unassembled WGS sequence"/>
</dbReference>
<evidence type="ECO:0000313" key="8">
    <source>
        <dbReference type="EMBL" id="CAF4045059.1"/>
    </source>
</evidence>
<keyword evidence="1" id="KW-0812">Transmembrane</keyword>
<evidence type="ECO:0000313" key="5">
    <source>
        <dbReference type="EMBL" id="CAF2135047.1"/>
    </source>
</evidence>
<dbReference type="Proteomes" id="UP000681967">
    <property type="component" value="Unassembled WGS sequence"/>
</dbReference>
<proteinExistence type="predicted"/>
<evidence type="ECO:0000313" key="7">
    <source>
        <dbReference type="EMBL" id="CAF3771703.1"/>
    </source>
</evidence>
<feature type="transmembrane region" description="Helical" evidence="1">
    <location>
        <begin position="99"/>
        <end position="118"/>
    </location>
</feature>
<dbReference type="Proteomes" id="UP000663824">
    <property type="component" value="Unassembled WGS sequence"/>
</dbReference>
<evidence type="ECO:0000313" key="3">
    <source>
        <dbReference type="EMBL" id="CAF1610085.1"/>
    </source>
</evidence>
<dbReference type="Proteomes" id="UP000663856">
    <property type="component" value="Unassembled WGS sequence"/>
</dbReference>
<accession>A0A818ZL82</accession>
<dbReference type="EMBL" id="CAJOBI010007578">
    <property type="protein sequence ID" value="CAF4089509.1"/>
    <property type="molecule type" value="Genomic_DNA"/>
</dbReference>
<dbReference type="Proteomes" id="UP000676336">
    <property type="component" value="Unassembled WGS sequence"/>
</dbReference>
<keyword evidence="12" id="KW-1185">Reference proteome</keyword>
<dbReference type="EMBL" id="CAJNRE010015200">
    <property type="protein sequence ID" value="CAF2135047.1"/>
    <property type="molecule type" value="Genomic_DNA"/>
</dbReference>
<name>A0A818ZL82_9BILA</name>
<evidence type="ECO:0000313" key="2">
    <source>
        <dbReference type="EMBL" id="CAF1075731.1"/>
    </source>
</evidence>
<dbReference type="OrthoDB" id="9982899at2759"/>
<evidence type="ECO:0000313" key="6">
    <source>
        <dbReference type="EMBL" id="CAF2151374.1"/>
    </source>
</evidence>
<dbReference type="EMBL" id="CAJNRF010008784">
    <property type="protein sequence ID" value="CAF2104558.1"/>
    <property type="molecule type" value="Genomic_DNA"/>
</dbReference>
<keyword evidence="1" id="KW-1133">Transmembrane helix</keyword>
<dbReference type="Proteomes" id="UP000663842">
    <property type="component" value="Unassembled WGS sequence"/>
</dbReference>
<dbReference type="Proteomes" id="UP000663866">
    <property type="component" value="Unassembled WGS sequence"/>
</dbReference>
<evidence type="ECO:0000313" key="9">
    <source>
        <dbReference type="EMBL" id="CAF4089509.1"/>
    </source>
</evidence>
<sequence>MTYESLNRRLALLPAVFVFFDVALGAFALTLNYWSYKDPDNELPNDTNTNDTQSNIYGWKNNQSSIITPLLIFVGCVLMTVGLTDYGSIYLLNYYCSRAMMAAIIFACAAVPISAFVAGQYSALEQRVVISNETHDVQKYSITNDNGL</sequence>
<evidence type="ECO:0000313" key="11">
    <source>
        <dbReference type="EMBL" id="CAF4257156.1"/>
    </source>
</evidence>
<organism evidence="7 12">
    <name type="scientific">Rotaria magnacalcarata</name>
    <dbReference type="NCBI Taxonomy" id="392030"/>
    <lineage>
        <taxon>Eukaryota</taxon>
        <taxon>Metazoa</taxon>
        <taxon>Spiralia</taxon>
        <taxon>Gnathifera</taxon>
        <taxon>Rotifera</taxon>
        <taxon>Eurotatoria</taxon>
        <taxon>Bdelloidea</taxon>
        <taxon>Philodinida</taxon>
        <taxon>Philodinidae</taxon>
        <taxon>Rotaria</taxon>
    </lineage>
</organism>
<dbReference type="EMBL" id="CAJOBJ010007932">
    <property type="protein sequence ID" value="CAF4098845.1"/>
    <property type="molecule type" value="Genomic_DNA"/>
</dbReference>
<dbReference type="EMBL" id="CAJNRG010013768">
    <property type="protein sequence ID" value="CAF2151374.1"/>
    <property type="molecule type" value="Genomic_DNA"/>
</dbReference>
<feature type="transmembrane region" description="Helical" evidence="1">
    <location>
        <begin position="12"/>
        <end position="34"/>
    </location>
</feature>